<organism evidence="2 3">
    <name type="scientific">Tanacetum coccineum</name>
    <dbReference type="NCBI Taxonomy" id="301880"/>
    <lineage>
        <taxon>Eukaryota</taxon>
        <taxon>Viridiplantae</taxon>
        <taxon>Streptophyta</taxon>
        <taxon>Embryophyta</taxon>
        <taxon>Tracheophyta</taxon>
        <taxon>Spermatophyta</taxon>
        <taxon>Magnoliopsida</taxon>
        <taxon>eudicotyledons</taxon>
        <taxon>Gunneridae</taxon>
        <taxon>Pentapetalae</taxon>
        <taxon>asterids</taxon>
        <taxon>campanulids</taxon>
        <taxon>Asterales</taxon>
        <taxon>Asteraceae</taxon>
        <taxon>Asteroideae</taxon>
        <taxon>Anthemideae</taxon>
        <taxon>Anthemidinae</taxon>
        <taxon>Tanacetum</taxon>
    </lineage>
</organism>
<gene>
    <name evidence="2" type="ORF">Tco_1079493</name>
</gene>
<proteinExistence type="predicted"/>
<feature type="region of interest" description="Disordered" evidence="1">
    <location>
        <begin position="52"/>
        <end position="87"/>
    </location>
</feature>
<dbReference type="Proteomes" id="UP001151760">
    <property type="component" value="Unassembled WGS sequence"/>
</dbReference>
<protein>
    <submittedName>
        <fullName evidence="2">Uncharacterized protein</fullName>
    </submittedName>
</protein>
<comment type="caution">
    <text evidence="2">The sequence shown here is derived from an EMBL/GenBank/DDBJ whole genome shotgun (WGS) entry which is preliminary data.</text>
</comment>
<keyword evidence="3" id="KW-1185">Reference proteome</keyword>
<dbReference type="EMBL" id="BQNB010019941">
    <property type="protein sequence ID" value="GJT90648.1"/>
    <property type="molecule type" value="Genomic_DNA"/>
</dbReference>
<feature type="compositionally biased region" description="Polar residues" evidence="1">
    <location>
        <begin position="148"/>
        <end position="159"/>
    </location>
</feature>
<reference evidence="2" key="2">
    <citation type="submission" date="2022-01" db="EMBL/GenBank/DDBJ databases">
        <authorList>
            <person name="Yamashiro T."/>
            <person name="Shiraishi A."/>
            <person name="Satake H."/>
            <person name="Nakayama K."/>
        </authorList>
    </citation>
    <scope>NUCLEOTIDE SEQUENCE</scope>
</reference>
<sequence length="159" mass="17468">MMAICRIDVPVVPKAPKTSSHSEKIVPQGTNPRASSYASAIPMLKSILKKSAPMNYTPQQTRDQTKSARGGLKIAQTDLATNKESRSDENFKKIKLEDLSDLMKDTRSAFFTLDSPQDEPIIVLDESEEVDTKKHEDTHATSHDVPDGTTSVPTILSSL</sequence>
<accession>A0ABQ5HRY5</accession>
<reference evidence="2" key="1">
    <citation type="journal article" date="2022" name="Int. J. Mol. Sci.">
        <title>Draft Genome of Tanacetum Coccineum: Genomic Comparison of Closely Related Tanacetum-Family Plants.</title>
        <authorList>
            <person name="Yamashiro T."/>
            <person name="Shiraishi A."/>
            <person name="Nakayama K."/>
            <person name="Satake H."/>
        </authorList>
    </citation>
    <scope>NUCLEOTIDE SEQUENCE</scope>
</reference>
<evidence type="ECO:0000313" key="3">
    <source>
        <dbReference type="Proteomes" id="UP001151760"/>
    </source>
</evidence>
<feature type="region of interest" description="Disordered" evidence="1">
    <location>
        <begin position="127"/>
        <end position="159"/>
    </location>
</feature>
<evidence type="ECO:0000256" key="1">
    <source>
        <dbReference type="SAM" id="MobiDB-lite"/>
    </source>
</evidence>
<feature type="region of interest" description="Disordered" evidence="1">
    <location>
        <begin position="13"/>
        <end position="35"/>
    </location>
</feature>
<evidence type="ECO:0000313" key="2">
    <source>
        <dbReference type="EMBL" id="GJT90648.1"/>
    </source>
</evidence>
<feature type="compositionally biased region" description="Basic and acidic residues" evidence="1">
    <location>
        <begin position="130"/>
        <end position="146"/>
    </location>
</feature>
<name>A0ABQ5HRY5_9ASTR</name>